<protein>
    <submittedName>
        <fullName evidence="1">Uncharacterized protein</fullName>
    </submittedName>
</protein>
<proteinExistence type="predicted"/>
<evidence type="ECO:0000313" key="1">
    <source>
        <dbReference type="EMBL" id="KAI3799759.1"/>
    </source>
</evidence>
<gene>
    <name evidence="1" type="ORF">L1987_35061</name>
</gene>
<keyword evidence="2" id="KW-1185">Reference proteome</keyword>
<dbReference type="Proteomes" id="UP001056120">
    <property type="component" value="Linkage Group LG11"/>
</dbReference>
<accession>A0ACB9HVJ9</accession>
<reference evidence="1 2" key="2">
    <citation type="journal article" date="2022" name="Mol. Ecol. Resour.">
        <title>The genomes of chicory, endive, great burdock and yacon provide insights into Asteraceae paleo-polyploidization history and plant inulin production.</title>
        <authorList>
            <person name="Fan W."/>
            <person name="Wang S."/>
            <person name="Wang H."/>
            <person name="Wang A."/>
            <person name="Jiang F."/>
            <person name="Liu H."/>
            <person name="Zhao H."/>
            <person name="Xu D."/>
            <person name="Zhang Y."/>
        </authorList>
    </citation>
    <scope>NUCLEOTIDE SEQUENCE [LARGE SCALE GENOMIC DNA]</scope>
    <source>
        <strain evidence="2">cv. Yunnan</strain>
        <tissue evidence="1">Leaves</tissue>
    </source>
</reference>
<reference evidence="2" key="1">
    <citation type="journal article" date="2022" name="Mol. Ecol. Resour.">
        <title>The genomes of chicory, endive, great burdock and yacon provide insights into Asteraceae palaeo-polyploidization history and plant inulin production.</title>
        <authorList>
            <person name="Fan W."/>
            <person name="Wang S."/>
            <person name="Wang H."/>
            <person name="Wang A."/>
            <person name="Jiang F."/>
            <person name="Liu H."/>
            <person name="Zhao H."/>
            <person name="Xu D."/>
            <person name="Zhang Y."/>
        </authorList>
    </citation>
    <scope>NUCLEOTIDE SEQUENCE [LARGE SCALE GENOMIC DNA]</scope>
    <source>
        <strain evidence="2">cv. Yunnan</strain>
    </source>
</reference>
<organism evidence="1 2">
    <name type="scientific">Smallanthus sonchifolius</name>
    <dbReference type="NCBI Taxonomy" id="185202"/>
    <lineage>
        <taxon>Eukaryota</taxon>
        <taxon>Viridiplantae</taxon>
        <taxon>Streptophyta</taxon>
        <taxon>Embryophyta</taxon>
        <taxon>Tracheophyta</taxon>
        <taxon>Spermatophyta</taxon>
        <taxon>Magnoliopsida</taxon>
        <taxon>eudicotyledons</taxon>
        <taxon>Gunneridae</taxon>
        <taxon>Pentapetalae</taxon>
        <taxon>asterids</taxon>
        <taxon>campanulids</taxon>
        <taxon>Asterales</taxon>
        <taxon>Asteraceae</taxon>
        <taxon>Asteroideae</taxon>
        <taxon>Heliantheae alliance</taxon>
        <taxon>Millerieae</taxon>
        <taxon>Smallanthus</taxon>
    </lineage>
</organism>
<evidence type="ECO:0000313" key="2">
    <source>
        <dbReference type="Proteomes" id="UP001056120"/>
    </source>
</evidence>
<name>A0ACB9HVJ9_9ASTR</name>
<dbReference type="EMBL" id="CM042028">
    <property type="protein sequence ID" value="KAI3799759.1"/>
    <property type="molecule type" value="Genomic_DNA"/>
</dbReference>
<sequence length="302" mass="35207">MRQQTHTKRNRIDDNDVKYCKNQRLDTFKVDPNFSENEKRYEDFKKTIVDGEDDESLVGDEDHDHDHDDYDDEEEEEGEGMKIRDETETDIVELRRTIYLTIMNSLDYEEAGHKILKIKLDPGQEKEICILMIECCMQEKTYRRFYGLLGERLCVKNKVYKEILQECFVQRWQVLCYVRLTKEDTSSSSRIFIIILFQELAELLGMVLLKARLTDPKMQVDFESIFPRDNVKNTRFSINFFTSIGLGGVTEVPNVSATKHKSRAIAFSLSLPSSCPPSLSLVTFSLYNTHRRSLPTTCPIVL</sequence>
<comment type="caution">
    <text evidence="1">The sequence shown here is derived from an EMBL/GenBank/DDBJ whole genome shotgun (WGS) entry which is preliminary data.</text>
</comment>